<proteinExistence type="predicted"/>
<keyword evidence="2" id="KW-1185">Reference proteome</keyword>
<dbReference type="Proteomes" id="UP000635606">
    <property type="component" value="Unassembled WGS sequence"/>
</dbReference>
<dbReference type="Pfam" id="PF19892">
    <property type="entry name" value="DUF6365"/>
    <property type="match status" value="1"/>
</dbReference>
<evidence type="ECO:0000313" key="2">
    <source>
        <dbReference type="Proteomes" id="UP000635606"/>
    </source>
</evidence>
<dbReference type="AlphaFoldDB" id="A0A8J4A7J5"/>
<accession>A0A8J4A7J5</accession>
<protein>
    <submittedName>
        <fullName evidence="1">Uncharacterized protein</fullName>
    </submittedName>
</protein>
<sequence length="423" mass="46813">MTTRILVLAMGQLSNGEMTIARSCLGDLDPTRFDVRFVSHARGADYLTKLGARATGLAGHDPVRNRGAVRDLVERFRPHLLLCADVYTLDYGSMWSGVDAGWLRTLGPPVATFDEYDWEDGDFVWDTEGGRSRVNPGLIRGCDLLIRPCPLSDPDKPRVSTRPAGEVVHCRLIPRRPGPPMSRADWRAALGLHDCDTVVFTVNSNWEYVNVSTRPEMARLIEWMPRISAELFASVSGPVTVVHVGPRPWRPPSGSTVDYRYFASLPPHVYGATVHHANLFYGTNATSITLSNAVAAGTPSVLLHNPRRMDFDRLGDVLPRMPGWYRDMAADVGRCGPFKVFPWGWARFLDTVLHAGNPYLTTFAQAPAFVPARTVAVLDGLLFDPDVAARQRACQRAYFDRLDRLPPLDESLTDALHAVGVPT</sequence>
<evidence type="ECO:0000313" key="1">
    <source>
        <dbReference type="EMBL" id="GIJ75345.1"/>
    </source>
</evidence>
<dbReference type="EMBL" id="BOPH01000155">
    <property type="protein sequence ID" value="GIJ75345.1"/>
    <property type="molecule type" value="Genomic_DNA"/>
</dbReference>
<comment type="caution">
    <text evidence="1">The sequence shown here is derived from an EMBL/GenBank/DDBJ whole genome shotgun (WGS) entry which is preliminary data.</text>
</comment>
<reference evidence="1" key="1">
    <citation type="submission" date="2021-01" db="EMBL/GenBank/DDBJ databases">
        <title>Whole genome shotgun sequence of Virgisporangium ochraceum NBRC 16418.</title>
        <authorList>
            <person name="Komaki H."/>
            <person name="Tamura T."/>
        </authorList>
    </citation>
    <scope>NUCLEOTIDE SEQUENCE</scope>
    <source>
        <strain evidence="1">NBRC 16418</strain>
    </source>
</reference>
<dbReference type="RefSeq" id="WP_203935108.1">
    <property type="nucleotide sequence ID" value="NZ_BOPH01000155.1"/>
</dbReference>
<name>A0A8J4A7J5_9ACTN</name>
<organism evidence="1 2">
    <name type="scientific">Virgisporangium ochraceum</name>
    <dbReference type="NCBI Taxonomy" id="65505"/>
    <lineage>
        <taxon>Bacteria</taxon>
        <taxon>Bacillati</taxon>
        <taxon>Actinomycetota</taxon>
        <taxon>Actinomycetes</taxon>
        <taxon>Micromonosporales</taxon>
        <taxon>Micromonosporaceae</taxon>
        <taxon>Virgisporangium</taxon>
    </lineage>
</organism>
<gene>
    <name evidence="1" type="ORF">Voc01_102620</name>
</gene>
<dbReference type="InterPro" id="IPR045945">
    <property type="entry name" value="DUF6365"/>
</dbReference>